<gene>
    <name evidence="2" type="ORF">PoB_002990600</name>
</gene>
<accession>A0AAV3ZWR6</accession>
<sequence>MKVWSVLALTIIAATISISSSQAAAGPTAASSNVAVDPFILLVREIESSAFFPQLDMAQRVLTFEILAAAETQNLELLFNKIGYIIRPVTKRLAISSEQKQGKSSSSKHCRRHQGISIAFVCLPLYTIVRFNCHTGKTSDIAGVRCRYDSLHAVKLL</sequence>
<feature type="signal peptide" evidence="1">
    <location>
        <begin position="1"/>
        <end position="23"/>
    </location>
</feature>
<evidence type="ECO:0000256" key="1">
    <source>
        <dbReference type="SAM" id="SignalP"/>
    </source>
</evidence>
<reference evidence="2 3" key="1">
    <citation type="journal article" date="2021" name="Elife">
        <title>Chloroplast acquisition without the gene transfer in kleptoplastic sea slugs, Plakobranchus ocellatus.</title>
        <authorList>
            <person name="Maeda T."/>
            <person name="Takahashi S."/>
            <person name="Yoshida T."/>
            <person name="Shimamura S."/>
            <person name="Takaki Y."/>
            <person name="Nagai Y."/>
            <person name="Toyoda A."/>
            <person name="Suzuki Y."/>
            <person name="Arimoto A."/>
            <person name="Ishii H."/>
            <person name="Satoh N."/>
            <person name="Nishiyama T."/>
            <person name="Hasebe M."/>
            <person name="Maruyama T."/>
            <person name="Minagawa J."/>
            <person name="Obokata J."/>
            <person name="Shigenobu S."/>
        </authorList>
    </citation>
    <scope>NUCLEOTIDE SEQUENCE [LARGE SCALE GENOMIC DNA]</scope>
</reference>
<feature type="chain" id="PRO_5043595867" evidence="1">
    <location>
        <begin position="24"/>
        <end position="157"/>
    </location>
</feature>
<name>A0AAV3ZWR6_9GAST</name>
<protein>
    <submittedName>
        <fullName evidence="2">Uncharacterized protein</fullName>
    </submittedName>
</protein>
<dbReference type="EMBL" id="BLXT01003725">
    <property type="protein sequence ID" value="GFO03401.1"/>
    <property type="molecule type" value="Genomic_DNA"/>
</dbReference>
<evidence type="ECO:0000313" key="3">
    <source>
        <dbReference type="Proteomes" id="UP000735302"/>
    </source>
</evidence>
<comment type="caution">
    <text evidence="2">The sequence shown here is derived from an EMBL/GenBank/DDBJ whole genome shotgun (WGS) entry which is preliminary data.</text>
</comment>
<dbReference type="Proteomes" id="UP000735302">
    <property type="component" value="Unassembled WGS sequence"/>
</dbReference>
<evidence type="ECO:0000313" key="2">
    <source>
        <dbReference type="EMBL" id="GFO03401.1"/>
    </source>
</evidence>
<organism evidence="2 3">
    <name type="scientific">Plakobranchus ocellatus</name>
    <dbReference type="NCBI Taxonomy" id="259542"/>
    <lineage>
        <taxon>Eukaryota</taxon>
        <taxon>Metazoa</taxon>
        <taxon>Spiralia</taxon>
        <taxon>Lophotrochozoa</taxon>
        <taxon>Mollusca</taxon>
        <taxon>Gastropoda</taxon>
        <taxon>Heterobranchia</taxon>
        <taxon>Euthyneura</taxon>
        <taxon>Panpulmonata</taxon>
        <taxon>Sacoglossa</taxon>
        <taxon>Placobranchoidea</taxon>
        <taxon>Plakobranchidae</taxon>
        <taxon>Plakobranchus</taxon>
    </lineage>
</organism>
<keyword evidence="3" id="KW-1185">Reference proteome</keyword>
<proteinExistence type="predicted"/>
<keyword evidence="1" id="KW-0732">Signal</keyword>
<dbReference type="AlphaFoldDB" id="A0AAV3ZWR6"/>